<dbReference type="Proteomes" id="UP001597261">
    <property type="component" value="Unassembled WGS sequence"/>
</dbReference>
<protein>
    <submittedName>
        <fullName evidence="2">CBS domain-containing protein</fullName>
    </submittedName>
</protein>
<evidence type="ECO:0000313" key="3">
    <source>
        <dbReference type="Proteomes" id="UP001597261"/>
    </source>
</evidence>
<dbReference type="Gene3D" id="3.10.580.10">
    <property type="entry name" value="CBS-domain"/>
    <property type="match status" value="1"/>
</dbReference>
<organism evidence="2 3">
    <name type="scientific">Streptomyces caeni</name>
    <dbReference type="NCBI Taxonomy" id="2307231"/>
    <lineage>
        <taxon>Bacteria</taxon>
        <taxon>Bacillati</taxon>
        <taxon>Actinomycetota</taxon>
        <taxon>Actinomycetes</taxon>
        <taxon>Kitasatosporales</taxon>
        <taxon>Streptomycetaceae</taxon>
        <taxon>Streptomyces</taxon>
    </lineage>
</organism>
<accession>A0ABW4IYH3</accession>
<reference evidence="3" key="1">
    <citation type="journal article" date="2019" name="Int. J. Syst. Evol. Microbiol.">
        <title>The Global Catalogue of Microorganisms (GCM) 10K type strain sequencing project: providing services to taxonomists for standard genome sequencing and annotation.</title>
        <authorList>
            <consortium name="The Broad Institute Genomics Platform"/>
            <consortium name="The Broad Institute Genome Sequencing Center for Infectious Disease"/>
            <person name="Wu L."/>
            <person name="Ma J."/>
        </authorList>
    </citation>
    <scope>NUCLEOTIDE SEQUENCE [LARGE SCALE GENOMIC DNA]</scope>
    <source>
        <strain evidence="3">CGMCC 1.12470</strain>
    </source>
</reference>
<gene>
    <name evidence="2" type="ORF">ACFSL4_26840</name>
</gene>
<proteinExistence type="predicted"/>
<keyword evidence="3" id="KW-1185">Reference proteome</keyword>
<dbReference type="EMBL" id="JBHUDX010000083">
    <property type="protein sequence ID" value="MFD1661716.1"/>
    <property type="molecule type" value="Genomic_DNA"/>
</dbReference>
<dbReference type="CDD" id="cd17788">
    <property type="entry name" value="CBS_pair_bac"/>
    <property type="match status" value="1"/>
</dbReference>
<evidence type="ECO:0000259" key="1">
    <source>
        <dbReference type="Pfam" id="PF00571"/>
    </source>
</evidence>
<dbReference type="InterPro" id="IPR000644">
    <property type="entry name" value="CBS_dom"/>
</dbReference>
<evidence type="ECO:0000313" key="2">
    <source>
        <dbReference type="EMBL" id="MFD1661716.1"/>
    </source>
</evidence>
<sequence length="152" mass="16108">MRARDLAQPYVAVPPQTDALAAVRLLVERGLPGLLVVGPDGRAHTLLPACDLVRALVPGYIQEDPVLADVIDEPHADHLCRAVAGRRLVDCLPPGRPFLPTAAADCTAMQIAELMARTRSPLIAVVEPGASAPERLLGVITAAHLLDQLLRA</sequence>
<feature type="domain" description="CBS" evidence="1">
    <location>
        <begin position="5"/>
        <end position="43"/>
    </location>
</feature>
<dbReference type="Pfam" id="PF00571">
    <property type="entry name" value="CBS"/>
    <property type="match status" value="1"/>
</dbReference>
<dbReference type="RefSeq" id="WP_381088056.1">
    <property type="nucleotide sequence ID" value="NZ_JBHUDX010000083.1"/>
</dbReference>
<name>A0ABW4IYH3_9ACTN</name>
<dbReference type="InterPro" id="IPR046342">
    <property type="entry name" value="CBS_dom_sf"/>
</dbReference>
<dbReference type="SUPFAM" id="SSF54631">
    <property type="entry name" value="CBS-domain pair"/>
    <property type="match status" value="1"/>
</dbReference>
<comment type="caution">
    <text evidence="2">The sequence shown here is derived from an EMBL/GenBank/DDBJ whole genome shotgun (WGS) entry which is preliminary data.</text>
</comment>